<evidence type="ECO:0000313" key="1">
    <source>
        <dbReference type="EMBL" id="MBB5331877.1"/>
    </source>
</evidence>
<accession>A0A9X0QK01</accession>
<proteinExistence type="predicted"/>
<gene>
    <name evidence="1" type="ORF">HDF14_005529</name>
</gene>
<organism evidence="1 2">
    <name type="scientific">Tunturiibacter gelidiferens</name>
    <dbReference type="NCBI Taxonomy" id="3069689"/>
    <lineage>
        <taxon>Bacteria</taxon>
        <taxon>Pseudomonadati</taxon>
        <taxon>Acidobacteriota</taxon>
        <taxon>Terriglobia</taxon>
        <taxon>Terriglobales</taxon>
        <taxon>Acidobacteriaceae</taxon>
        <taxon>Tunturiibacter</taxon>
    </lineage>
</organism>
<comment type="caution">
    <text evidence="1">The sequence shown here is derived from an EMBL/GenBank/DDBJ whole genome shotgun (WGS) entry which is preliminary data.</text>
</comment>
<dbReference type="AlphaFoldDB" id="A0A9X0QK01"/>
<dbReference type="RefSeq" id="WP_183981649.1">
    <property type="nucleotide sequence ID" value="NZ_JACHEB010000020.1"/>
</dbReference>
<dbReference type="Proteomes" id="UP000535182">
    <property type="component" value="Unassembled WGS sequence"/>
</dbReference>
<reference evidence="1 2" key="1">
    <citation type="submission" date="2020-08" db="EMBL/GenBank/DDBJ databases">
        <title>Genomic Encyclopedia of Type Strains, Phase IV (KMG-V): Genome sequencing to study the core and pangenomes of soil and plant-associated prokaryotes.</title>
        <authorList>
            <person name="Whitman W."/>
        </authorList>
    </citation>
    <scope>NUCLEOTIDE SEQUENCE [LARGE SCALE GENOMIC DNA]</scope>
    <source>
        <strain evidence="1 2">X5P2</strain>
    </source>
</reference>
<keyword evidence="2" id="KW-1185">Reference proteome</keyword>
<name>A0A9X0QK01_9BACT</name>
<dbReference type="EMBL" id="JACHEB010000020">
    <property type="protein sequence ID" value="MBB5331877.1"/>
    <property type="molecule type" value="Genomic_DNA"/>
</dbReference>
<evidence type="ECO:0000313" key="2">
    <source>
        <dbReference type="Proteomes" id="UP000535182"/>
    </source>
</evidence>
<protein>
    <submittedName>
        <fullName evidence="1">Uncharacterized protein</fullName>
    </submittedName>
</protein>
<sequence length="296" mass="33267">MKLKTPKHAKATRRTPQQLDAVRTAIMSVLKLTHPMTLRSLFYQLVGRYTLPKVETAYKNLGKMLCKLREAGIVPWEWVIDNTRTFSVPSTFNGVGAGLRALAQQYRRDPWKTQDSTVYVLTEKDGVASILEQETEPYCVPVGVVHGFGSHTFLHDLAVTIEDSGKPAHILYFGDHDPSGVAVSKAAERLLRKFAPHAEIHFERLAVNVDQIAEYDLPTRPSKKSDRRIKNFVGESVEVDAMPPDVIRTLGRDAIESLIDWDAHRATMLLESRERAQLEEIAESFGSDREGDDDGE</sequence>